<dbReference type="Proteomes" id="UP000265520">
    <property type="component" value="Unassembled WGS sequence"/>
</dbReference>
<organism evidence="1 2">
    <name type="scientific">Trifolium medium</name>
    <dbReference type="NCBI Taxonomy" id="97028"/>
    <lineage>
        <taxon>Eukaryota</taxon>
        <taxon>Viridiplantae</taxon>
        <taxon>Streptophyta</taxon>
        <taxon>Embryophyta</taxon>
        <taxon>Tracheophyta</taxon>
        <taxon>Spermatophyta</taxon>
        <taxon>Magnoliopsida</taxon>
        <taxon>eudicotyledons</taxon>
        <taxon>Gunneridae</taxon>
        <taxon>Pentapetalae</taxon>
        <taxon>rosids</taxon>
        <taxon>fabids</taxon>
        <taxon>Fabales</taxon>
        <taxon>Fabaceae</taxon>
        <taxon>Papilionoideae</taxon>
        <taxon>50 kb inversion clade</taxon>
        <taxon>NPAAA clade</taxon>
        <taxon>Hologalegina</taxon>
        <taxon>IRL clade</taxon>
        <taxon>Trifolieae</taxon>
        <taxon>Trifolium</taxon>
    </lineage>
</organism>
<evidence type="ECO:0000313" key="1">
    <source>
        <dbReference type="EMBL" id="MCI92736.1"/>
    </source>
</evidence>
<feature type="non-terminal residue" evidence="1">
    <location>
        <position position="1"/>
    </location>
</feature>
<keyword evidence="2" id="KW-1185">Reference proteome</keyword>
<dbReference type="AlphaFoldDB" id="A0A392VX01"/>
<reference evidence="1 2" key="1">
    <citation type="journal article" date="2018" name="Front. Plant Sci.">
        <title>Red Clover (Trifolium pratense) and Zigzag Clover (T. medium) - A Picture of Genomic Similarities and Differences.</title>
        <authorList>
            <person name="Dluhosova J."/>
            <person name="Istvanek J."/>
            <person name="Nedelnik J."/>
            <person name="Repkova J."/>
        </authorList>
    </citation>
    <scope>NUCLEOTIDE SEQUENCE [LARGE SCALE GENOMIC DNA]</scope>
    <source>
        <strain evidence="2">cv. 10/8</strain>
        <tissue evidence="1">Leaf</tissue>
    </source>
</reference>
<protein>
    <submittedName>
        <fullName evidence="1">Uncharacterized protein</fullName>
    </submittedName>
</protein>
<sequence>PSEQLVCLSLSVAPATNFQMLIAFCRCSEGLSDVSSRSVVGSRPASLSG</sequence>
<name>A0A392VX01_9FABA</name>
<proteinExistence type="predicted"/>
<accession>A0A392VX01</accession>
<comment type="caution">
    <text evidence="1">The sequence shown here is derived from an EMBL/GenBank/DDBJ whole genome shotgun (WGS) entry which is preliminary data.</text>
</comment>
<dbReference type="EMBL" id="LXQA011308910">
    <property type="protein sequence ID" value="MCI92736.1"/>
    <property type="molecule type" value="Genomic_DNA"/>
</dbReference>
<evidence type="ECO:0000313" key="2">
    <source>
        <dbReference type="Proteomes" id="UP000265520"/>
    </source>
</evidence>